<evidence type="ECO:0000256" key="5">
    <source>
        <dbReference type="ARBA" id="ARBA00023136"/>
    </source>
</evidence>
<dbReference type="Pfam" id="PF12704">
    <property type="entry name" value="MacB_PCD"/>
    <property type="match status" value="2"/>
</dbReference>
<feature type="transmembrane region" description="Helical" evidence="7">
    <location>
        <begin position="21"/>
        <end position="44"/>
    </location>
</feature>
<evidence type="ECO:0000259" key="8">
    <source>
        <dbReference type="Pfam" id="PF02687"/>
    </source>
</evidence>
<dbReference type="PANTHER" id="PTHR30572:SF4">
    <property type="entry name" value="ABC TRANSPORTER PERMEASE YTRF"/>
    <property type="match status" value="1"/>
</dbReference>
<keyword evidence="11" id="KW-1185">Reference proteome</keyword>
<dbReference type="RefSeq" id="WP_284244989.1">
    <property type="nucleotide sequence ID" value="NZ_BSST01000001.1"/>
</dbReference>
<feature type="transmembrane region" description="Helical" evidence="7">
    <location>
        <begin position="270"/>
        <end position="296"/>
    </location>
</feature>
<dbReference type="Pfam" id="PF02687">
    <property type="entry name" value="FtsX"/>
    <property type="match status" value="2"/>
</dbReference>
<dbReference type="InterPro" id="IPR025857">
    <property type="entry name" value="MacB_PCD"/>
</dbReference>
<feature type="transmembrane region" description="Helical" evidence="7">
    <location>
        <begin position="423"/>
        <end position="446"/>
    </location>
</feature>
<evidence type="ECO:0008006" key="12">
    <source>
        <dbReference type="Google" id="ProtNLM"/>
    </source>
</evidence>
<feature type="domain" description="MacB-like periplasmic core" evidence="9">
    <location>
        <begin position="430"/>
        <end position="635"/>
    </location>
</feature>
<keyword evidence="5 7" id="KW-0472">Membrane</keyword>
<evidence type="ECO:0000259" key="9">
    <source>
        <dbReference type="Pfam" id="PF12704"/>
    </source>
</evidence>
<gene>
    <name evidence="10" type="ORF">tinsulaeT_24350</name>
</gene>
<evidence type="ECO:0000313" key="10">
    <source>
        <dbReference type="EMBL" id="GLX79095.1"/>
    </source>
</evidence>
<feature type="transmembrane region" description="Helical" evidence="7">
    <location>
        <begin position="374"/>
        <end position="394"/>
    </location>
</feature>
<keyword evidence="2" id="KW-1003">Cell membrane</keyword>
<comment type="caution">
    <text evidence="10">The sequence shown here is derived from an EMBL/GenBank/DDBJ whole genome shotgun (WGS) entry which is preliminary data.</text>
</comment>
<sequence length="808" mass="89993">MSSIIIDIKYALRLLLKAPKFTAMTLGVLIGGLSISLFTFSFLYSTIYKPLPLPDGESARSIGVITQGSYRLPSAYEYYQVKDDLKHFAELGIYDNRDVRISKHESGKNISGSYVRAGFFEFARVKPLVGRFIQAEDTKKGAMPVALISEELWQSEFNRSDDVLNKTLELNGEITQIIGVMPKGYRFPNTAQVWLPLSDKVFDLPANLSEPHFAYARVKPGSTQQAAEQELTQAINQVYQQNVKLYDMPDVEKRAQLFTFQMAQTGGEGAIAFIFLNAVAWMILLLACINVGNLLLARSIERSKETAIRAALGATTSRLVSQLMWEGVIISVVGGVLSLLLVGAALDFTEITFHAWVPSGGSFWWHYGMDIETFLVGLGFIVITILLSAFLPAWRSAHQDINTTLRDGTRGAQGKKAGKLSRFLVTMQIFLVAILMLIGSISGYIAHTFINLELGDDYSNVMSARINIPTNKYPEQEQQLALIEQLREIVLEHPSVQGVLSNYWTDMSTVTLDGVDYASEQEKPQIDTIGVIGNTETVGVNLVTGRQLSHRDNLGSRLNVLISQSMANRYWPGESPLEKSFTMTIDDKEQRVFVVGVVTNRMNPSSLFGSLDGADEIYVSGRQFINSYQVFMYRLLPNTPNAEDIFYRAMFQVDRNIELVYAVQPAQVNLNKMREFMGLLSNITFGTGFFALLLAMVGIYGLTVNSVAQRTHEIGIRRAVGASDRNIIQLFLKQGAKQLTIGLGCALVIFALLSYGFHSFTEELFPIYMYFMQATTVVIGLSLVVMFAIYAPTKRAVNMEPSTALRYE</sequence>
<dbReference type="InterPro" id="IPR003838">
    <property type="entry name" value="ABC3_permease_C"/>
</dbReference>
<reference evidence="10 11" key="1">
    <citation type="submission" date="2023-03" db="EMBL/GenBank/DDBJ databases">
        <title>Draft genome sequence of Thalassotalea insulae KCTC 62186T.</title>
        <authorList>
            <person name="Sawabe T."/>
        </authorList>
    </citation>
    <scope>NUCLEOTIDE SEQUENCE [LARGE SCALE GENOMIC DNA]</scope>
    <source>
        <strain evidence="10 11">KCTC 62186</strain>
    </source>
</reference>
<feature type="domain" description="MacB-like periplasmic core" evidence="9">
    <location>
        <begin position="26"/>
        <end position="233"/>
    </location>
</feature>
<organism evidence="10 11">
    <name type="scientific">Thalassotalea insulae</name>
    <dbReference type="NCBI Taxonomy" id="2056778"/>
    <lineage>
        <taxon>Bacteria</taxon>
        <taxon>Pseudomonadati</taxon>
        <taxon>Pseudomonadota</taxon>
        <taxon>Gammaproteobacteria</taxon>
        <taxon>Alteromonadales</taxon>
        <taxon>Colwelliaceae</taxon>
        <taxon>Thalassotalea</taxon>
    </lineage>
</organism>
<proteinExistence type="inferred from homology"/>
<evidence type="ECO:0000313" key="11">
    <source>
        <dbReference type="Proteomes" id="UP001157186"/>
    </source>
</evidence>
<comment type="subcellular location">
    <subcellularLocation>
        <location evidence="1">Cell membrane</location>
        <topology evidence="1">Multi-pass membrane protein</topology>
    </subcellularLocation>
</comment>
<feature type="transmembrane region" description="Helical" evidence="7">
    <location>
        <begin position="327"/>
        <end position="346"/>
    </location>
</feature>
<keyword evidence="4 7" id="KW-1133">Transmembrane helix</keyword>
<feature type="transmembrane region" description="Helical" evidence="7">
    <location>
        <begin position="679"/>
        <end position="702"/>
    </location>
</feature>
<evidence type="ECO:0000256" key="2">
    <source>
        <dbReference type="ARBA" id="ARBA00022475"/>
    </source>
</evidence>
<dbReference type="PANTHER" id="PTHR30572">
    <property type="entry name" value="MEMBRANE COMPONENT OF TRANSPORTER-RELATED"/>
    <property type="match status" value="1"/>
</dbReference>
<dbReference type="InterPro" id="IPR050250">
    <property type="entry name" value="Macrolide_Exporter_MacB"/>
</dbReference>
<evidence type="ECO:0000256" key="7">
    <source>
        <dbReference type="SAM" id="Phobius"/>
    </source>
</evidence>
<feature type="transmembrane region" description="Helical" evidence="7">
    <location>
        <begin position="739"/>
        <end position="758"/>
    </location>
</feature>
<protein>
    <recommendedName>
        <fullName evidence="12">Permease</fullName>
    </recommendedName>
</protein>
<feature type="domain" description="ABC3 transporter permease C-terminal" evidence="8">
    <location>
        <begin position="688"/>
        <end position="801"/>
    </location>
</feature>
<evidence type="ECO:0000256" key="4">
    <source>
        <dbReference type="ARBA" id="ARBA00022989"/>
    </source>
</evidence>
<dbReference type="Proteomes" id="UP001157186">
    <property type="component" value="Unassembled WGS sequence"/>
</dbReference>
<evidence type="ECO:0000256" key="6">
    <source>
        <dbReference type="ARBA" id="ARBA00038076"/>
    </source>
</evidence>
<dbReference type="EMBL" id="BSST01000001">
    <property type="protein sequence ID" value="GLX79095.1"/>
    <property type="molecule type" value="Genomic_DNA"/>
</dbReference>
<evidence type="ECO:0000256" key="3">
    <source>
        <dbReference type="ARBA" id="ARBA00022692"/>
    </source>
</evidence>
<name>A0ABQ6GT19_9GAMM</name>
<keyword evidence="3 7" id="KW-0812">Transmembrane</keyword>
<feature type="transmembrane region" description="Helical" evidence="7">
    <location>
        <begin position="770"/>
        <end position="791"/>
    </location>
</feature>
<feature type="domain" description="ABC3 transporter permease C-terminal" evidence="8">
    <location>
        <begin position="278"/>
        <end position="400"/>
    </location>
</feature>
<evidence type="ECO:0000256" key="1">
    <source>
        <dbReference type="ARBA" id="ARBA00004651"/>
    </source>
</evidence>
<accession>A0ABQ6GT19</accession>
<comment type="similarity">
    <text evidence="6">Belongs to the ABC-4 integral membrane protein family.</text>
</comment>